<protein>
    <submittedName>
        <fullName evidence="2">Uncharacterized protein</fullName>
    </submittedName>
</protein>
<reference evidence="2" key="1">
    <citation type="submission" date="2022-02" db="EMBL/GenBank/DDBJ databases">
        <title>Towards deciphering the DNA virus diversity associated with rodent species in the families Cricetidae and Heteromyidae.</title>
        <authorList>
            <person name="Lund M."/>
            <person name="Larsen B.B."/>
            <person name="Gryseels S."/>
            <person name="Kraberger S."/>
            <person name="Rowsey D.M."/>
            <person name="Steger L."/>
            <person name="Yule K.M."/>
            <person name="Upham N.S."/>
            <person name="Worobey M."/>
            <person name="Van Doorslaer K."/>
            <person name="Varsani A."/>
        </authorList>
    </citation>
    <scope>NUCLEOTIDE SEQUENCE</scope>
    <source>
        <strain evidence="2">NeonRodF7_17</strain>
    </source>
</reference>
<accession>A0A976N2A1</accession>
<dbReference type="EMBL" id="OM869659">
    <property type="protein sequence ID" value="UPW41746.1"/>
    <property type="molecule type" value="Genomic_DNA"/>
</dbReference>
<name>A0A976N2A1_9VIRU</name>
<proteinExistence type="predicted"/>
<sequence length="112" mass="12543">MFRTQFTQEEFASEVLDDESMTVPDQAISVSEIKARAISGSLVGMPLVHPDEGDGDDDVDTDAYYSPDMDLTDLMSARQRINSRISYLRAKERERNERVIETPSEAPANNDA</sequence>
<evidence type="ECO:0000313" key="2">
    <source>
        <dbReference type="EMBL" id="UPW41746.1"/>
    </source>
</evidence>
<organism evidence="2">
    <name type="scientific">Peromfec virus RodF7_17</name>
    <dbReference type="NCBI Taxonomy" id="2929352"/>
    <lineage>
        <taxon>Viruses</taxon>
        <taxon>Monodnaviria</taxon>
        <taxon>Sangervirae</taxon>
        <taxon>Phixviricota</taxon>
        <taxon>Malgrandaviricetes</taxon>
        <taxon>Petitvirales</taxon>
        <taxon>Microviridae</taxon>
    </lineage>
</organism>
<feature type="region of interest" description="Disordered" evidence="1">
    <location>
        <begin position="92"/>
        <end position="112"/>
    </location>
</feature>
<evidence type="ECO:0000256" key="1">
    <source>
        <dbReference type="SAM" id="MobiDB-lite"/>
    </source>
</evidence>